<feature type="domain" description="HTH arsR-type" evidence="1">
    <location>
        <begin position="6"/>
        <end position="101"/>
    </location>
</feature>
<dbReference type="Proteomes" id="UP000575083">
    <property type="component" value="Unassembled WGS sequence"/>
</dbReference>
<dbReference type="AlphaFoldDB" id="A0A7X0UCM6"/>
<dbReference type="PROSITE" id="PS50987">
    <property type="entry name" value="HTH_ARSR_2"/>
    <property type="match status" value="1"/>
</dbReference>
<name>A0A7X0UCM6_9BURK</name>
<proteinExistence type="predicted"/>
<keyword evidence="3" id="KW-1185">Reference proteome</keyword>
<dbReference type="Pfam" id="PF12840">
    <property type="entry name" value="HTH_20"/>
    <property type="match status" value="1"/>
</dbReference>
<dbReference type="PANTHER" id="PTHR38600">
    <property type="entry name" value="TRANSCRIPTIONAL REGULATORY PROTEIN"/>
    <property type="match status" value="1"/>
</dbReference>
<dbReference type="InterPro" id="IPR001845">
    <property type="entry name" value="HTH_ArsR_DNA-bd_dom"/>
</dbReference>
<keyword evidence="2" id="KW-0238">DNA-binding</keyword>
<dbReference type="NCBIfam" id="NF033788">
    <property type="entry name" value="HTH_metalloreg"/>
    <property type="match status" value="1"/>
</dbReference>
<dbReference type="RefSeq" id="WP_184863890.1">
    <property type="nucleotide sequence ID" value="NZ_JACHLK010000017.1"/>
</dbReference>
<evidence type="ECO:0000313" key="3">
    <source>
        <dbReference type="Proteomes" id="UP000575083"/>
    </source>
</evidence>
<reference evidence="2 3" key="1">
    <citation type="submission" date="2020-08" db="EMBL/GenBank/DDBJ databases">
        <title>Functional genomics of gut bacteria from endangered species of beetles.</title>
        <authorList>
            <person name="Carlos-Shanley C."/>
        </authorList>
    </citation>
    <scope>NUCLEOTIDE SEQUENCE [LARGE SCALE GENOMIC DNA]</scope>
    <source>
        <strain evidence="2 3">S00198</strain>
    </source>
</reference>
<dbReference type="InterPro" id="IPR011991">
    <property type="entry name" value="ArsR-like_HTH"/>
</dbReference>
<dbReference type="InterPro" id="IPR036390">
    <property type="entry name" value="WH_DNA-bd_sf"/>
</dbReference>
<evidence type="ECO:0000313" key="2">
    <source>
        <dbReference type="EMBL" id="MBB6563159.1"/>
    </source>
</evidence>
<gene>
    <name evidence="2" type="ORF">HNP48_005878</name>
</gene>
<accession>A0A7X0UCM6</accession>
<evidence type="ECO:0000259" key="1">
    <source>
        <dbReference type="PROSITE" id="PS50987"/>
    </source>
</evidence>
<dbReference type="InterPro" id="IPR036388">
    <property type="entry name" value="WH-like_DNA-bd_sf"/>
</dbReference>
<dbReference type="EMBL" id="JACHLK010000017">
    <property type="protein sequence ID" value="MBB6563159.1"/>
    <property type="molecule type" value="Genomic_DNA"/>
</dbReference>
<dbReference type="GO" id="GO:0003677">
    <property type="term" value="F:DNA binding"/>
    <property type="evidence" value="ECO:0007669"/>
    <property type="project" value="UniProtKB-KW"/>
</dbReference>
<dbReference type="PRINTS" id="PR00778">
    <property type="entry name" value="HTHARSR"/>
</dbReference>
<comment type="caution">
    <text evidence="2">The sequence shown here is derived from an EMBL/GenBank/DDBJ whole genome shotgun (WGS) entry which is preliminary data.</text>
</comment>
<dbReference type="GO" id="GO:0003700">
    <property type="term" value="F:DNA-binding transcription factor activity"/>
    <property type="evidence" value="ECO:0007669"/>
    <property type="project" value="InterPro"/>
</dbReference>
<dbReference type="SUPFAM" id="SSF46785">
    <property type="entry name" value="Winged helix' DNA-binding domain"/>
    <property type="match status" value="1"/>
</dbReference>
<dbReference type="Gene3D" id="1.10.10.10">
    <property type="entry name" value="Winged helix-like DNA-binding domain superfamily/Winged helix DNA-binding domain"/>
    <property type="match status" value="1"/>
</dbReference>
<dbReference type="CDD" id="cd00090">
    <property type="entry name" value="HTH_ARSR"/>
    <property type="match status" value="1"/>
</dbReference>
<dbReference type="SMART" id="SM00418">
    <property type="entry name" value="HTH_ARSR"/>
    <property type="match status" value="1"/>
</dbReference>
<protein>
    <submittedName>
        <fullName evidence="2">DNA-binding transcriptional ArsR family regulator</fullName>
    </submittedName>
</protein>
<organism evidence="2 3">
    <name type="scientific">Acidovorax soli</name>
    <dbReference type="NCBI Taxonomy" id="592050"/>
    <lineage>
        <taxon>Bacteria</taxon>
        <taxon>Pseudomonadati</taxon>
        <taxon>Pseudomonadota</taxon>
        <taxon>Betaproteobacteria</taxon>
        <taxon>Burkholderiales</taxon>
        <taxon>Comamonadaceae</taxon>
        <taxon>Acidovorax</taxon>
    </lineage>
</organism>
<sequence>MPPPSSSSPAPGDLDRMFFALADAHRRGMLELLSRGGPASVSELAAPLQIALPSAVKHLAVLEQGGFVASRKAGRVRTFQIEPHGFDAMNTWLAQHKAMLHAQFDRLGDYLAQQQAEPANQGDPR</sequence>
<dbReference type="PANTHER" id="PTHR38600:SF2">
    <property type="entry name" value="SLL0088 PROTEIN"/>
    <property type="match status" value="1"/>
</dbReference>